<dbReference type="RefSeq" id="WP_090173642.1">
    <property type="nucleotide sequence ID" value="NZ_FMXR01000009.1"/>
</dbReference>
<organism evidence="2 3">
    <name type="scientific">Eubacterium oxidoreducens</name>
    <dbReference type="NCBI Taxonomy" id="1732"/>
    <lineage>
        <taxon>Bacteria</taxon>
        <taxon>Bacillati</taxon>
        <taxon>Bacillota</taxon>
        <taxon>Clostridia</taxon>
        <taxon>Eubacteriales</taxon>
        <taxon>Eubacteriaceae</taxon>
        <taxon>Eubacterium</taxon>
    </lineage>
</organism>
<proteinExistence type="predicted"/>
<evidence type="ECO:0000259" key="1">
    <source>
        <dbReference type="Pfam" id="PF13472"/>
    </source>
</evidence>
<dbReference type="Gene3D" id="3.40.50.1110">
    <property type="entry name" value="SGNH hydrolase"/>
    <property type="match status" value="1"/>
</dbReference>
<dbReference type="InterPro" id="IPR013830">
    <property type="entry name" value="SGNH_hydro"/>
</dbReference>
<evidence type="ECO:0000313" key="3">
    <source>
        <dbReference type="Proteomes" id="UP000199228"/>
    </source>
</evidence>
<dbReference type="AlphaFoldDB" id="A0A1G6BDJ9"/>
<protein>
    <submittedName>
        <fullName evidence="2">Lysophospholipase L1</fullName>
    </submittedName>
</protein>
<dbReference type="OrthoDB" id="164654at2"/>
<dbReference type="PANTHER" id="PTHR30383">
    <property type="entry name" value="THIOESTERASE 1/PROTEASE 1/LYSOPHOSPHOLIPASE L1"/>
    <property type="match status" value="1"/>
</dbReference>
<dbReference type="InterPro" id="IPR051532">
    <property type="entry name" value="Ester_Hydrolysis_Enzymes"/>
</dbReference>
<gene>
    <name evidence="2" type="ORF">SAMN02910417_01407</name>
</gene>
<dbReference type="SUPFAM" id="SSF52266">
    <property type="entry name" value="SGNH hydrolase"/>
    <property type="match status" value="1"/>
</dbReference>
<dbReference type="Pfam" id="PF13472">
    <property type="entry name" value="Lipase_GDSL_2"/>
    <property type="match status" value="1"/>
</dbReference>
<reference evidence="2 3" key="1">
    <citation type="submission" date="2016-10" db="EMBL/GenBank/DDBJ databases">
        <authorList>
            <person name="de Groot N.N."/>
        </authorList>
    </citation>
    <scope>NUCLEOTIDE SEQUENCE [LARGE SCALE GENOMIC DNA]</scope>
    <source>
        <strain evidence="2 3">DSM 3217</strain>
    </source>
</reference>
<name>A0A1G6BDJ9_EUBOX</name>
<keyword evidence="3" id="KW-1185">Reference proteome</keyword>
<accession>A0A1G6BDJ9</accession>
<evidence type="ECO:0000313" key="2">
    <source>
        <dbReference type="EMBL" id="SDB18619.1"/>
    </source>
</evidence>
<sequence>MKKILLYGDSNTYGYDPRGMLGMRYPKENIWPSILRRCLEDEYEIIEEGQNGRTLPRFERGSAYLLHMIHALEAGDYFVIMLGTNDILLTSHPQVEEAKKRMDALLTWVQSELKEVHTIVIGPVWITNANPELAIYHAASKEMNCEFQSICKKRGVTFWNAGKWNIPLAYDGVHFSEEGHEIFAKKFLKELEKMKTN</sequence>
<dbReference type="InterPro" id="IPR036514">
    <property type="entry name" value="SGNH_hydro_sf"/>
</dbReference>
<dbReference type="Proteomes" id="UP000199228">
    <property type="component" value="Unassembled WGS sequence"/>
</dbReference>
<dbReference type="PANTHER" id="PTHR30383:SF29">
    <property type="entry name" value="SGNH HYDROLASE-TYPE ESTERASE DOMAIN-CONTAINING PROTEIN"/>
    <property type="match status" value="1"/>
</dbReference>
<feature type="domain" description="SGNH hydrolase-type esterase" evidence="1">
    <location>
        <begin position="7"/>
        <end position="182"/>
    </location>
</feature>
<dbReference type="STRING" id="1732.SAMN02910417_01407"/>
<dbReference type="EMBL" id="FMXR01000009">
    <property type="protein sequence ID" value="SDB18619.1"/>
    <property type="molecule type" value="Genomic_DNA"/>
</dbReference>